<evidence type="ECO:0000313" key="1">
    <source>
        <dbReference type="EMBL" id="EKC35693.1"/>
    </source>
</evidence>
<gene>
    <name evidence="1" type="ORF">CGI_10018344</name>
</gene>
<name>K1QP79_MAGGI</name>
<dbReference type="EMBL" id="JH817458">
    <property type="protein sequence ID" value="EKC35693.1"/>
    <property type="molecule type" value="Genomic_DNA"/>
</dbReference>
<dbReference type="HOGENOM" id="CLU_2796473_0_0_1"/>
<protein>
    <submittedName>
        <fullName evidence="1">Uncharacterized protein</fullName>
    </submittedName>
</protein>
<reference evidence="1" key="1">
    <citation type="journal article" date="2012" name="Nature">
        <title>The oyster genome reveals stress adaptation and complexity of shell formation.</title>
        <authorList>
            <person name="Zhang G."/>
            <person name="Fang X."/>
            <person name="Guo X."/>
            <person name="Li L."/>
            <person name="Luo R."/>
            <person name="Xu F."/>
            <person name="Yang P."/>
            <person name="Zhang L."/>
            <person name="Wang X."/>
            <person name="Qi H."/>
            <person name="Xiong Z."/>
            <person name="Que H."/>
            <person name="Xie Y."/>
            <person name="Holland P.W."/>
            <person name="Paps J."/>
            <person name="Zhu Y."/>
            <person name="Wu F."/>
            <person name="Chen Y."/>
            <person name="Wang J."/>
            <person name="Peng C."/>
            <person name="Meng J."/>
            <person name="Yang L."/>
            <person name="Liu J."/>
            <person name="Wen B."/>
            <person name="Zhang N."/>
            <person name="Huang Z."/>
            <person name="Zhu Q."/>
            <person name="Feng Y."/>
            <person name="Mount A."/>
            <person name="Hedgecock D."/>
            <person name="Xu Z."/>
            <person name="Liu Y."/>
            <person name="Domazet-Loso T."/>
            <person name="Du Y."/>
            <person name="Sun X."/>
            <person name="Zhang S."/>
            <person name="Liu B."/>
            <person name="Cheng P."/>
            <person name="Jiang X."/>
            <person name="Li J."/>
            <person name="Fan D."/>
            <person name="Wang W."/>
            <person name="Fu W."/>
            <person name="Wang T."/>
            <person name="Wang B."/>
            <person name="Zhang J."/>
            <person name="Peng Z."/>
            <person name="Li Y."/>
            <person name="Li N."/>
            <person name="Wang J."/>
            <person name="Chen M."/>
            <person name="He Y."/>
            <person name="Tan F."/>
            <person name="Song X."/>
            <person name="Zheng Q."/>
            <person name="Huang R."/>
            <person name="Yang H."/>
            <person name="Du X."/>
            <person name="Chen L."/>
            <person name="Yang M."/>
            <person name="Gaffney P.M."/>
            <person name="Wang S."/>
            <person name="Luo L."/>
            <person name="She Z."/>
            <person name="Ming Y."/>
            <person name="Huang W."/>
            <person name="Zhang S."/>
            <person name="Huang B."/>
            <person name="Zhang Y."/>
            <person name="Qu T."/>
            <person name="Ni P."/>
            <person name="Miao G."/>
            <person name="Wang J."/>
            <person name="Wang Q."/>
            <person name="Steinberg C.E."/>
            <person name="Wang H."/>
            <person name="Li N."/>
            <person name="Qian L."/>
            <person name="Zhang G."/>
            <person name="Li Y."/>
            <person name="Yang H."/>
            <person name="Liu X."/>
            <person name="Wang J."/>
            <person name="Yin Y."/>
            <person name="Wang J."/>
        </authorList>
    </citation>
    <scope>NUCLEOTIDE SEQUENCE [LARGE SCALE GENOMIC DNA]</scope>
    <source>
        <strain evidence="1">05x7-T-G4-1.051#20</strain>
    </source>
</reference>
<dbReference type="InParanoid" id="K1QP79"/>
<organism evidence="1">
    <name type="scientific">Magallana gigas</name>
    <name type="common">Pacific oyster</name>
    <name type="synonym">Crassostrea gigas</name>
    <dbReference type="NCBI Taxonomy" id="29159"/>
    <lineage>
        <taxon>Eukaryota</taxon>
        <taxon>Metazoa</taxon>
        <taxon>Spiralia</taxon>
        <taxon>Lophotrochozoa</taxon>
        <taxon>Mollusca</taxon>
        <taxon>Bivalvia</taxon>
        <taxon>Autobranchia</taxon>
        <taxon>Pteriomorphia</taxon>
        <taxon>Ostreida</taxon>
        <taxon>Ostreoidea</taxon>
        <taxon>Ostreidae</taxon>
        <taxon>Magallana</taxon>
    </lineage>
</organism>
<sequence>MERQDTGGEKTNIYKTRPWDGIFRRLRCGQTSPNQNFVNTPYSSTAKALSMDTSQANWENKFKNSIRI</sequence>
<dbReference type="AlphaFoldDB" id="K1QP79"/>
<proteinExistence type="predicted"/>
<accession>K1QP79</accession>